<dbReference type="Proteomes" id="UP001396334">
    <property type="component" value="Unassembled WGS sequence"/>
</dbReference>
<comment type="caution">
    <text evidence="1">The sequence shown here is derived from an EMBL/GenBank/DDBJ whole genome shotgun (WGS) entry which is preliminary data.</text>
</comment>
<keyword evidence="2" id="KW-1185">Reference proteome</keyword>
<gene>
    <name evidence="1" type="ORF">V6N11_077551</name>
</gene>
<evidence type="ECO:0000313" key="2">
    <source>
        <dbReference type="Proteomes" id="UP001396334"/>
    </source>
</evidence>
<name>A0ABR2TE63_9ROSI</name>
<evidence type="ECO:0000313" key="1">
    <source>
        <dbReference type="EMBL" id="KAK9035512.1"/>
    </source>
</evidence>
<reference evidence="1 2" key="1">
    <citation type="journal article" date="2024" name="G3 (Bethesda)">
        <title>Genome assembly of Hibiscus sabdariffa L. provides insights into metabolisms of medicinal natural products.</title>
        <authorList>
            <person name="Kim T."/>
        </authorList>
    </citation>
    <scope>NUCLEOTIDE SEQUENCE [LARGE SCALE GENOMIC DNA]</scope>
    <source>
        <strain evidence="1">TK-2024</strain>
        <tissue evidence="1">Old leaves</tissue>
    </source>
</reference>
<accession>A0ABR2TE63</accession>
<proteinExistence type="predicted"/>
<organism evidence="1 2">
    <name type="scientific">Hibiscus sabdariffa</name>
    <name type="common">roselle</name>
    <dbReference type="NCBI Taxonomy" id="183260"/>
    <lineage>
        <taxon>Eukaryota</taxon>
        <taxon>Viridiplantae</taxon>
        <taxon>Streptophyta</taxon>
        <taxon>Embryophyta</taxon>
        <taxon>Tracheophyta</taxon>
        <taxon>Spermatophyta</taxon>
        <taxon>Magnoliopsida</taxon>
        <taxon>eudicotyledons</taxon>
        <taxon>Gunneridae</taxon>
        <taxon>Pentapetalae</taxon>
        <taxon>rosids</taxon>
        <taxon>malvids</taxon>
        <taxon>Malvales</taxon>
        <taxon>Malvaceae</taxon>
        <taxon>Malvoideae</taxon>
        <taxon>Hibiscus</taxon>
    </lineage>
</organism>
<sequence>MDVTEKKAKIRQQLLQSGNGDGLKIRAKLFFFFFLPNPFSVPHLRDKGSFAHWLSSYCYRVFKRVSAF</sequence>
<protein>
    <submittedName>
        <fullName evidence="1">Uncharacterized protein</fullName>
    </submittedName>
</protein>
<dbReference type="EMBL" id="JBBPBN010000006">
    <property type="protein sequence ID" value="KAK9035512.1"/>
    <property type="molecule type" value="Genomic_DNA"/>
</dbReference>